<gene>
    <name evidence="1" type="ORF">BU25DRAFT_406405</name>
</gene>
<evidence type="ECO:0000313" key="1">
    <source>
        <dbReference type="EMBL" id="KAF2631873.1"/>
    </source>
</evidence>
<comment type="caution">
    <text evidence="1">The sequence shown here is derived from an EMBL/GenBank/DDBJ whole genome shotgun (WGS) entry which is preliminary data.</text>
</comment>
<evidence type="ECO:0000313" key="2">
    <source>
        <dbReference type="Proteomes" id="UP000799754"/>
    </source>
</evidence>
<accession>A0ACB6SD22</accession>
<keyword evidence="2" id="KW-1185">Reference proteome</keyword>
<protein>
    <submittedName>
        <fullName evidence="1">Alkaline phosphatase-like protein</fullName>
    </submittedName>
</protein>
<reference evidence="1" key="1">
    <citation type="journal article" date="2020" name="Stud. Mycol.">
        <title>101 Dothideomycetes genomes: a test case for predicting lifestyles and emergence of pathogens.</title>
        <authorList>
            <person name="Haridas S."/>
            <person name="Albert R."/>
            <person name="Binder M."/>
            <person name="Bloem J."/>
            <person name="Labutti K."/>
            <person name="Salamov A."/>
            <person name="Andreopoulos B."/>
            <person name="Baker S."/>
            <person name="Barry K."/>
            <person name="Bills G."/>
            <person name="Bluhm B."/>
            <person name="Cannon C."/>
            <person name="Castanera R."/>
            <person name="Culley D."/>
            <person name="Daum C."/>
            <person name="Ezra D."/>
            <person name="Gonzalez J."/>
            <person name="Henrissat B."/>
            <person name="Kuo A."/>
            <person name="Liang C."/>
            <person name="Lipzen A."/>
            <person name="Lutzoni F."/>
            <person name="Magnuson J."/>
            <person name="Mondo S."/>
            <person name="Nolan M."/>
            <person name="Ohm R."/>
            <person name="Pangilinan J."/>
            <person name="Park H.-J."/>
            <person name="Ramirez L."/>
            <person name="Alfaro M."/>
            <person name="Sun H."/>
            <person name="Tritt A."/>
            <person name="Yoshinaga Y."/>
            <person name="Zwiers L.-H."/>
            <person name="Turgeon B."/>
            <person name="Goodwin S."/>
            <person name="Spatafora J."/>
            <person name="Crous P."/>
            <person name="Grigoriev I."/>
        </authorList>
    </citation>
    <scope>NUCLEOTIDE SEQUENCE</scope>
    <source>
        <strain evidence="1">CBS 525.71</strain>
    </source>
</reference>
<dbReference type="EMBL" id="MU006703">
    <property type="protein sequence ID" value="KAF2631873.1"/>
    <property type="molecule type" value="Genomic_DNA"/>
</dbReference>
<dbReference type="Proteomes" id="UP000799754">
    <property type="component" value="Unassembled WGS sequence"/>
</dbReference>
<name>A0ACB6SD22_9PLEO</name>
<sequence>MQVNFLAPFQAILRPKNQFALFFVSYFTAKLLHLGSHAGSLPILLYLLYFPTFLLPDVLLLVSSKILVYKYNGGQASTVRRSIGAFLALFTAGCSAAQISFFVETGGEIQWMAASRVLGGSGGLGLLLSGLPALIVAFAILYSTAWIIALRFYDTVEHVLDNIGCSFRQSYQLTKKAPKKTEAEELLIPLEEQPSSLGTREQRVPSRDPVLGALNTPKAIAVTFTTLTCSIVVLFLQLVRPRTPPYAHMSGSLPVTLIEAALFQPINSEFCLAHPVERVLFPWDRFTEYFGQPESLDWMPRSPTCSRANGPGPPPWLKHPSCDAPNSCAPPGPPPHGHHSPPPPPPPRHEYHGSPPPLRNHPPRGGSPPPPSRLYSDNTQNEFRPDGPPRHHRHGFGPGYEPLCDPLKLSNLDADVFDALADGIKIKKPKIKNVMLLTLESTRKDMFPLKKNSHAYKTIMSSYVSSNASAKLDTKLRNLTNVATFLSGESDGFGTEDNAVADGSWRHAFKDGMGGINVQGAITQAAYTLKSLLSSHCGVEPLPVDFTEETKGQIYQSCLPQVLQAMSSHVRKEHPEELRRSDESHADNHRTWPWESAMVQSVTDQFDSQDVLDEQMGFRNVIAERVLSDPTSRHYPPKRPWVNYFGYPETESLDYLRDMFIDARQQRKRLFVSHLTSSPHHPFATPKDWAGHTEYLSKQRWRPEDPLDGYLNTIKYQDDWVSDIFQMLHDVGALNETLIIMTGDHGLAFNSLDKSQSAVNNGHISNFAIPLLFVHPDLPKIQLKASTTPLSVIPTVLDLLLQTDSLPELAAETAKTLLPKYQGNSLIRHLNYSVLTADGGVGKAFFQPFHFSAINPGGSLLAISEASTSFRLVFPLCSSIPLRFTDIATDPTEANPTIAWTMDELVSIIKVKHGVKAKEWVKLAQELGRWWFWDQHGKWGYWGNARSTGRGGGEVAGSGRVKKKHWWETRRI</sequence>
<proteinExistence type="predicted"/>
<organism evidence="1 2">
    <name type="scientific">Macroventuria anomochaeta</name>
    <dbReference type="NCBI Taxonomy" id="301207"/>
    <lineage>
        <taxon>Eukaryota</taxon>
        <taxon>Fungi</taxon>
        <taxon>Dikarya</taxon>
        <taxon>Ascomycota</taxon>
        <taxon>Pezizomycotina</taxon>
        <taxon>Dothideomycetes</taxon>
        <taxon>Pleosporomycetidae</taxon>
        <taxon>Pleosporales</taxon>
        <taxon>Pleosporineae</taxon>
        <taxon>Didymellaceae</taxon>
        <taxon>Macroventuria</taxon>
    </lineage>
</organism>